<name>A0A5P3MT75_NEIAN</name>
<organism evidence="1 2">
    <name type="scientific">Neisseria animalis</name>
    <dbReference type="NCBI Taxonomy" id="492"/>
    <lineage>
        <taxon>Bacteria</taxon>
        <taxon>Pseudomonadati</taxon>
        <taxon>Pseudomonadota</taxon>
        <taxon>Betaproteobacteria</taxon>
        <taxon>Neisseriales</taxon>
        <taxon>Neisseriaceae</taxon>
        <taxon>Neisseria</taxon>
    </lineage>
</organism>
<proteinExistence type="predicted"/>
<evidence type="ECO:0000313" key="2">
    <source>
        <dbReference type="Proteomes" id="UP000325536"/>
    </source>
</evidence>
<protein>
    <submittedName>
        <fullName evidence="1">Phage tail protein</fullName>
    </submittedName>
</protein>
<sequence>MYLIFNSAGHLEQIRADQPVKLSPGFFLLEADIPKGYAWSDGKVIYDMDSPPPNLNYQVVDGQWAINTVGATAMLESFKSDKIVVLNAAAQDFINQQSGANMVPDFEFATWPLQATEAKAWAADKSAVTPILDGIAAARGMEPDKLKAAALRKALAYSALSAHVAGQRQALQSKIEAAKTQAALDKIVIAFTAPEAV</sequence>
<dbReference type="KEGG" id="naq:D0T90_10350"/>
<accession>A0A5P3MT75</accession>
<reference evidence="1 2" key="1">
    <citation type="submission" date="2018-08" db="EMBL/GenBank/DDBJ databases">
        <title>Neisseria animalis ATCC 49930 complete genome.</title>
        <authorList>
            <person name="Veseli I.A."/>
            <person name="Mascarenhas dos Santos A.C."/>
            <person name="Buttler R."/>
            <person name="Pombert J.-F."/>
        </authorList>
    </citation>
    <scope>NUCLEOTIDE SEQUENCE [LARGE SCALE GENOMIC DNA]</scope>
    <source>
        <strain evidence="1 2">ATCC 49930</strain>
    </source>
</reference>
<keyword evidence="2" id="KW-1185">Reference proteome</keyword>
<dbReference type="Proteomes" id="UP000325536">
    <property type="component" value="Chromosome"/>
</dbReference>
<dbReference type="AlphaFoldDB" id="A0A5P3MT75"/>
<evidence type="ECO:0000313" key="1">
    <source>
        <dbReference type="EMBL" id="QEY24822.1"/>
    </source>
</evidence>
<gene>
    <name evidence="1" type="ORF">D0T90_10350</name>
</gene>
<dbReference type="EMBL" id="CP031699">
    <property type="protein sequence ID" value="QEY24822.1"/>
    <property type="molecule type" value="Genomic_DNA"/>
</dbReference>